<dbReference type="Pfam" id="PF05226">
    <property type="entry name" value="CHASE2"/>
    <property type="match status" value="1"/>
</dbReference>
<reference evidence="3 4" key="1">
    <citation type="journal article" date="2020" name="ISME J.">
        <title>Comparative genomics reveals insights into cyanobacterial evolution and habitat adaptation.</title>
        <authorList>
            <person name="Chen M.Y."/>
            <person name="Teng W.K."/>
            <person name="Zhao L."/>
            <person name="Hu C.X."/>
            <person name="Zhou Y.K."/>
            <person name="Han B.P."/>
            <person name="Song L.R."/>
            <person name="Shu W.S."/>
        </authorList>
    </citation>
    <scope>NUCLEOTIDE SEQUENCE [LARGE SCALE GENOMIC DNA]</scope>
    <source>
        <strain evidence="3 4">FACHB-288</strain>
    </source>
</reference>
<feature type="domain" description="CHASE2" evidence="2">
    <location>
        <begin position="403"/>
        <end position="730"/>
    </location>
</feature>
<evidence type="ECO:0000259" key="2">
    <source>
        <dbReference type="SMART" id="SM01080"/>
    </source>
</evidence>
<keyword evidence="1" id="KW-0812">Transmembrane</keyword>
<accession>A0ABR8AK77</accession>
<keyword evidence="1" id="KW-0472">Membrane</keyword>
<sequence length="794" mass="89274">MSKLVVIELGEGDLQQQGFPVTLRIMEDGKPYETSITGKLPPNSQVEESYVIWRSHYRSLDSLMRLEDEDSQVTNIGDRPPNPIDECKEAGQVLIDALNSWLKSSSFSSIREKFLQKNRTDEEIKIILQTDDYLLRKLPWTQWELLAEYANAEIAFSPKNYEPPPGITHIKKKRKIKILAILGDNKNIDLEKDREILKSQLPDAKIEFLVKPKRSKIDDKLREESWDILFFAGHSESQSDFSEGLIKINDTDSLNLKDLRSTLSKAIEKGLSLAIFNSCDGLGLAAELSTMQIPQMIVMQESIPDVVAHEFLKYFLKAFARTHSLYLAVREARERLKILENGLGEDLDQQFPCASWLPVIFQNPAYKPLIWVPHKYTPKLRSLVAASLAVASLVLGVRHLGLLQPLELKAYDQMMQLRPDEKQDPRILVVEVTQRDVLDERAKDKSLGSSSLTDTTLIQLLKEISKHNPRVIGLDIYRDLPVGAKPNLDLEKLFQENKNLFAVCQVDHPKNGGGIPAASFIPKENLGFSDVLLDPDDVLRRHLLHIDTKSNSPCTAENAFSFELASQYLYTEGIEPENTPEGDVIWEKARLRNLSQNAGGYQTFPKIGSENTNSDYKNFQILLNYRNGDTAAKSDNVTNILNQNSSLLNSMEDQIVIIGVTDPSFNRPDGAVDEFQTPYGGEKMRGVYVHAQMVSQLISAALGERPLLGVWAWWGDGLWICAWSFVGGLIIWRIRDAIPVGLGISLAIVILSGSCFLLFVMGYWVPFVPSLLTLTGSSGILICYSLYKKSKINA</sequence>
<comment type="caution">
    <text evidence="3">The sequence shown here is derived from an EMBL/GenBank/DDBJ whole genome shotgun (WGS) entry which is preliminary data.</text>
</comment>
<organism evidence="3 4">
    <name type="scientific">Calothrix parietina FACHB-288</name>
    <dbReference type="NCBI Taxonomy" id="2692896"/>
    <lineage>
        <taxon>Bacteria</taxon>
        <taxon>Bacillati</taxon>
        <taxon>Cyanobacteriota</taxon>
        <taxon>Cyanophyceae</taxon>
        <taxon>Nostocales</taxon>
        <taxon>Calotrichaceae</taxon>
        <taxon>Calothrix</taxon>
    </lineage>
</organism>
<evidence type="ECO:0000313" key="4">
    <source>
        <dbReference type="Proteomes" id="UP000658514"/>
    </source>
</evidence>
<dbReference type="InterPro" id="IPR007890">
    <property type="entry name" value="CHASE2"/>
</dbReference>
<evidence type="ECO:0000313" key="3">
    <source>
        <dbReference type="EMBL" id="MBD2200184.1"/>
    </source>
</evidence>
<name>A0ABR8AK77_9CYAN</name>
<keyword evidence="1" id="KW-1133">Transmembrane helix</keyword>
<evidence type="ECO:0000256" key="1">
    <source>
        <dbReference type="SAM" id="Phobius"/>
    </source>
</evidence>
<gene>
    <name evidence="3" type="ORF">H6G24_32755</name>
</gene>
<dbReference type="EMBL" id="JACJQH010000079">
    <property type="protein sequence ID" value="MBD2200184.1"/>
    <property type="molecule type" value="Genomic_DNA"/>
</dbReference>
<dbReference type="RefSeq" id="WP_190550746.1">
    <property type="nucleotide sequence ID" value="NZ_CAWPNO010000116.1"/>
</dbReference>
<dbReference type="Pfam" id="PF12770">
    <property type="entry name" value="CHAT"/>
    <property type="match status" value="1"/>
</dbReference>
<dbReference type="Proteomes" id="UP000658514">
    <property type="component" value="Unassembled WGS sequence"/>
</dbReference>
<protein>
    <submittedName>
        <fullName evidence="3">CHASE2 domain-containing protein</fullName>
    </submittedName>
</protein>
<dbReference type="SMART" id="SM01080">
    <property type="entry name" value="CHASE2"/>
    <property type="match status" value="1"/>
</dbReference>
<dbReference type="InterPro" id="IPR024983">
    <property type="entry name" value="CHAT_dom"/>
</dbReference>
<feature type="transmembrane region" description="Helical" evidence="1">
    <location>
        <begin position="771"/>
        <end position="787"/>
    </location>
</feature>
<proteinExistence type="predicted"/>
<keyword evidence="4" id="KW-1185">Reference proteome</keyword>
<feature type="transmembrane region" description="Helical" evidence="1">
    <location>
        <begin position="744"/>
        <end position="765"/>
    </location>
</feature>
<feature type="transmembrane region" description="Helical" evidence="1">
    <location>
        <begin position="711"/>
        <end position="732"/>
    </location>
</feature>